<organism evidence="10 11">
    <name type="scientific">Micromonas commoda (strain RCC299 / NOUM17 / CCMP2709)</name>
    <name type="common">Picoplanktonic green alga</name>
    <dbReference type="NCBI Taxonomy" id="296587"/>
    <lineage>
        <taxon>Eukaryota</taxon>
        <taxon>Viridiplantae</taxon>
        <taxon>Chlorophyta</taxon>
        <taxon>Mamiellophyceae</taxon>
        <taxon>Mamiellales</taxon>
        <taxon>Mamiellaceae</taxon>
        <taxon>Micromonas</taxon>
    </lineage>
</organism>
<comment type="similarity">
    <text evidence="1 8">Belongs to the cytochrome P450 family.</text>
</comment>
<dbReference type="Pfam" id="PF00067">
    <property type="entry name" value="p450"/>
    <property type="match status" value="1"/>
</dbReference>
<feature type="compositionally biased region" description="Low complexity" evidence="9">
    <location>
        <begin position="79"/>
        <end position="90"/>
    </location>
</feature>
<protein>
    <submittedName>
        <fullName evidence="10">Cytochrome P450</fullName>
    </submittedName>
</protein>
<dbReference type="STRING" id="296587.C1E2P4"/>
<dbReference type="KEGG" id="mis:MICPUN_57317"/>
<dbReference type="PRINTS" id="PR00463">
    <property type="entry name" value="EP450I"/>
</dbReference>
<evidence type="ECO:0000313" key="11">
    <source>
        <dbReference type="Proteomes" id="UP000002009"/>
    </source>
</evidence>
<evidence type="ECO:0000256" key="9">
    <source>
        <dbReference type="SAM" id="MobiDB-lite"/>
    </source>
</evidence>
<feature type="region of interest" description="Disordered" evidence="9">
    <location>
        <begin position="59"/>
        <end position="90"/>
    </location>
</feature>
<dbReference type="Proteomes" id="UP000002009">
    <property type="component" value="Chromosome 3"/>
</dbReference>
<evidence type="ECO:0000256" key="5">
    <source>
        <dbReference type="ARBA" id="ARBA00023004"/>
    </source>
</evidence>
<dbReference type="GO" id="GO:0005506">
    <property type="term" value="F:iron ion binding"/>
    <property type="evidence" value="ECO:0007669"/>
    <property type="project" value="InterPro"/>
</dbReference>
<evidence type="ECO:0000256" key="1">
    <source>
        <dbReference type="ARBA" id="ARBA00010617"/>
    </source>
</evidence>
<dbReference type="InterPro" id="IPR017972">
    <property type="entry name" value="Cyt_P450_CS"/>
</dbReference>
<evidence type="ECO:0000256" key="8">
    <source>
        <dbReference type="RuleBase" id="RU000461"/>
    </source>
</evidence>
<dbReference type="GO" id="GO:0016705">
    <property type="term" value="F:oxidoreductase activity, acting on paired donors, with incorporation or reduction of molecular oxygen"/>
    <property type="evidence" value="ECO:0007669"/>
    <property type="project" value="InterPro"/>
</dbReference>
<gene>
    <name evidence="10" type="ORF">MICPUN_57317</name>
</gene>
<dbReference type="InterPro" id="IPR050196">
    <property type="entry name" value="Cytochrome_P450_Monoox"/>
</dbReference>
<dbReference type="EMBL" id="CP001324">
    <property type="protein sequence ID" value="ACO61950.1"/>
    <property type="molecule type" value="Genomic_DNA"/>
</dbReference>
<dbReference type="Gene3D" id="1.10.630.10">
    <property type="entry name" value="Cytochrome P450"/>
    <property type="match status" value="1"/>
</dbReference>
<evidence type="ECO:0000313" key="10">
    <source>
        <dbReference type="EMBL" id="ACO61950.1"/>
    </source>
</evidence>
<feature type="binding site" description="axial binding residue" evidence="7">
    <location>
        <position position="597"/>
    </location>
    <ligand>
        <name>heme</name>
        <dbReference type="ChEBI" id="CHEBI:30413"/>
    </ligand>
    <ligandPart>
        <name>Fe</name>
        <dbReference type="ChEBI" id="CHEBI:18248"/>
    </ligandPart>
</feature>
<keyword evidence="2 7" id="KW-0349">Heme</keyword>
<dbReference type="OMA" id="IMAAGHQ"/>
<dbReference type="PROSITE" id="PS00086">
    <property type="entry name" value="CYTOCHROME_P450"/>
    <property type="match status" value="1"/>
</dbReference>
<dbReference type="OrthoDB" id="1470350at2759"/>
<evidence type="ECO:0000256" key="6">
    <source>
        <dbReference type="ARBA" id="ARBA00023033"/>
    </source>
</evidence>
<dbReference type="PANTHER" id="PTHR24291">
    <property type="entry name" value="CYTOCHROME P450 FAMILY 4"/>
    <property type="match status" value="1"/>
</dbReference>
<keyword evidence="5 7" id="KW-0408">Iron</keyword>
<keyword evidence="3 7" id="KW-0479">Metal-binding</keyword>
<keyword evidence="4 8" id="KW-0560">Oxidoreductase</keyword>
<evidence type="ECO:0000256" key="2">
    <source>
        <dbReference type="ARBA" id="ARBA00022617"/>
    </source>
</evidence>
<dbReference type="CDD" id="cd00302">
    <property type="entry name" value="cytochrome_P450"/>
    <property type="match status" value="1"/>
</dbReference>
<dbReference type="eggNOG" id="KOG0157">
    <property type="taxonomic scope" value="Eukaryota"/>
</dbReference>
<dbReference type="GO" id="GO:0004497">
    <property type="term" value="F:monooxygenase activity"/>
    <property type="evidence" value="ECO:0007669"/>
    <property type="project" value="UniProtKB-KW"/>
</dbReference>
<dbReference type="InterPro" id="IPR002401">
    <property type="entry name" value="Cyt_P450_E_grp-I"/>
</dbReference>
<dbReference type="InterPro" id="IPR036396">
    <property type="entry name" value="Cyt_P450_sf"/>
</dbReference>
<dbReference type="AlphaFoldDB" id="C1E2P4"/>
<proteinExistence type="inferred from homology"/>
<dbReference type="GO" id="GO:0020037">
    <property type="term" value="F:heme binding"/>
    <property type="evidence" value="ECO:0007669"/>
    <property type="project" value="InterPro"/>
</dbReference>
<dbReference type="RefSeq" id="XP_002500692.1">
    <property type="nucleotide sequence ID" value="XM_002500646.1"/>
</dbReference>
<dbReference type="PANTHER" id="PTHR24291:SF50">
    <property type="entry name" value="BIFUNCTIONAL ALBAFLAVENONE MONOOXYGENASE_TERPENE SYNTHASE"/>
    <property type="match status" value="1"/>
</dbReference>
<comment type="cofactor">
    <cofactor evidence="7">
        <name>heme</name>
        <dbReference type="ChEBI" id="CHEBI:30413"/>
    </cofactor>
</comment>
<dbReference type="SUPFAM" id="SSF48264">
    <property type="entry name" value="Cytochrome P450"/>
    <property type="match status" value="1"/>
</dbReference>
<sequence length="672" mass="73389">MSAIHSAVTGVVAGAVPAANARASARRAPCPRALAKSSSSSPLIIDGVSLRAGRSRARLARGARTRALSPGKEGDKTDAGSGDSQAASGGECPVGFGKNGRFSAVGEAINGVKNAAYLSFMSSSTPLTKEEAAASAAAANPDDVVILENKIFLNALRQAIADPVGMPAAMLEWHRLVGHDTVGIENPIGPGCVSTIDPRTVEYICKTNAANYRDRLLPDIFRLVLKDLGVTGSQGEYNRQHRKVCQKPFINNNFLKTFSTVVEKGVGHLIESFDMASAKAGPGVGIVEDVDLHSQHLLLDIISPISFDYNFNLLDKSRTVITGEGKFEANPMLEAYHRSAEIMGQVFITPLPLLKLGAKFGVGRLQELIDAYDSLERMGDDIVKQRREMHKARRERGEEIEQVCLLDTMLYLEDDQGNLAYTDEELWGDMNDIMAAGHQTQAATMTMSLLYVSRNPDVKAKIEEELASLGGRAPTFEDVWDGRLTYTQSVVKETLRLHPPIHMFPRIATDKDVMPSGHKVEPGDLILLSTWAMGRNPKVWEEPTKFDPERFTDERLERLAREQNPGADADEIERAVTMLKSGRDFIYTPFGAGPRSCIGGLFSLLTVTTIIASCIQRYDFEPDDDFLPADGEIPLRYDVTMCFPKGLKMKLTKRDVEPGSRVQTPPAVASAR</sequence>
<dbReference type="InterPro" id="IPR001128">
    <property type="entry name" value="Cyt_P450"/>
</dbReference>
<evidence type="ECO:0000256" key="7">
    <source>
        <dbReference type="PIRSR" id="PIRSR602401-1"/>
    </source>
</evidence>
<name>C1E2P4_MICCC</name>
<dbReference type="InParanoid" id="C1E2P4"/>
<dbReference type="PRINTS" id="PR00385">
    <property type="entry name" value="P450"/>
</dbReference>
<evidence type="ECO:0000256" key="3">
    <source>
        <dbReference type="ARBA" id="ARBA00022723"/>
    </source>
</evidence>
<accession>C1E2P4</accession>
<evidence type="ECO:0000256" key="4">
    <source>
        <dbReference type="ARBA" id="ARBA00023002"/>
    </source>
</evidence>
<keyword evidence="11" id="KW-1185">Reference proteome</keyword>
<dbReference type="GeneID" id="8241883"/>
<keyword evidence="6 8" id="KW-0503">Monooxygenase</keyword>
<reference evidence="10 11" key="1">
    <citation type="journal article" date="2009" name="Science">
        <title>Green evolution and dynamic adaptations revealed by genomes of the marine picoeukaryotes Micromonas.</title>
        <authorList>
            <person name="Worden A.Z."/>
            <person name="Lee J.H."/>
            <person name="Mock T."/>
            <person name="Rouze P."/>
            <person name="Simmons M.P."/>
            <person name="Aerts A.L."/>
            <person name="Allen A.E."/>
            <person name="Cuvelier M.L."/>
            <person name="Derelle E."/>
            <person name="Everett M.V."/>
            <person name="Foulon E."/>
            <person name="Grimwood J."/>
            <person name="Gundlach H."/>
            <person name="Henrissat B."/>
            <person name="Napoli C."/>
            <person name="McDonald S.M."/>
            <person name="Parker M.S."/>
            <person name="Rombauts S."/>
            <person name="Salamov A."/>
            <person name="Von Dassow P."/>
            <person name="Badger J.H."/>
            <person name="Coutinho P.M."/>
            <person name="Demir E."/>
            <person name="Dubchak I."/>
            <person name="Gentemann C."/>
            <person name="Eikrem W."/>
            <person name="Gready J.E."/>
            <person name="John U."/>
            <person name="Lanier W."/>
            <person name="Lindquist E.A."/>
            <person name="Lucas S."/>
            <person name="Mayer K.F."/>
            <person name="Moreau H."/>
            <person name="Not F."/>
            <person name="Otillar R."/>
            <person name="Panaud O."/>
            <person name="Pangilinan J."/>
            <person name="Paulsen I."/>
            <person name="Piegu B."/>
            <person name="Poliakov A."/>
            <person name="Robbens S."/>
            <person name="Schmutz J."/>
            <person name="Toulza E."/>
            <person name="Wyss T."/>
            <person name="Zelensky A."/>
            <person name="Zhou K."/>
            <person name="Armbrust E.V."/>
            <person name="Bhattacharya D."/>
            <person name="Goodenough U.W."/>
            <person name="Van de Peer Y."/>
            <person name="Grigoriev I.V."/>
        </authorList>
    </citation>
    <scope>NUCLEOTIDE SEQUENCE [LARGE SCALE GENOMIC DNA]</scope>
    <source>
        <strain evidence="11">RCC299 / NOUM17</strain>
    </source>
</reference>